<dbReference type="PIRSF" id="PIRSF004749">
    <property type="entry name" value="Pep_def"/>
    <property type="match status" value="1"/>
</dbReference>
<dbReference type="GO" id="GO:0006412">
    <property type="term" value="P:translation"/>
    <property type="evidence" value="ECO:0007669"/>
    <property type="project" value="UniProtKB-UniRule"/>
</dbReference>
<dbReference type="AlphaFoldDB" id="A6VKJ5"/>
<comment type="catalytic activity">
    <reaction evidence="6">
        <text>N-terminal N-formyl-L-methionyl-[peptide] + H2O = N-terminal L-methionyl-[peptide] + formate</text>
        <dbReference type="Rhea" id="RHEA:24420"/>
        <dbReference type="Rhea" id="RHEA-COMP:10639"/>
        <dbReference type="Rhea" id="RHEA-COMP:10640"/>
        <dbReference type="ChEBI" id="CHEBI:15377"/>
        <dbReference type="ChEBI" id="CHEBI:15740"/>
        <dbReference type="ChEBI" id="CHEBI:49298"/>
        <dbReference type="ChEBI" id="CHEBI:64731"/>
        <dbReference type="EC" id="3.5.1.88"/>
    </reaction>
</comment>
<organism evidence="7 8">
    <name type="scientific">Actinobacillus succinogenes (strain ATCC 55618 / DSM 22257 / CCUG 43843 / 130Z)</name>
    <dbReference type="NCBI Taxonomy" id="339671"/>
    <lineage>
        <taxon>Bacteria</taxon>
        <taxon>Pseudomonadati</taxon>
        <taxon>Pseudomonadota</taxon>
        <taxon>Gammaproteobacteria</taxon>
        <taxon>Pasteurellales</taxon>
        <taxon>Pasteurellaceae</taxon>
        <taxon>Actinobacillus</taxon>
    </lineage>
</organism>
<comment type="function">
    <text evidence="6">Removes the formyl group from the N-terminal Met of newly synthesized proteins. Requires at least a dipeptide for an efficient rate of reaction. N-terminal L-methionine is a prerequisite for activity but the enzyme has broad specificity at other positions.</text>
</comment>
<keyword evidence="3 6" id="KW-0378">Hydrolase</keyword>
<dbReference type="KEGG" id="asu:Asuc_0112"/>
<dbReference type="HAMAP" id="MF_00163">
    <property type="entry name" value="Pep_deformylase"/>
    <property type="match status" value="1"/>
</dbReference>
<evidence type="ECO:0000256" key="2">
    <source>
        <dbReference type="ARBA" id="ARBA00022723"/>
    </source>
</evidence>
<name>A6VKJ5_ACTSZ</name>
<dbReference type="PANTHER" id="PTHR10458">
    <property type="entry name" value="PEPTIDE DEFORMYLASE"/>
    <property type="match status" value="1"/>
</dbReference>
<comment type="similarity">
    <text evidence="1 6">Belongs to the polypeptide deformylase family.</text>
</comment>
<dbReference type="NCBIfam" id="TIGR00079">
    <property type="entry name" value="pept_deformyl"/>
    <property type="match status" value="1"/>
</dbReference>
<evidence type="ECO:0000256" key="6">
    <source>
        <dbReference type="HAMAP-Rule" id="MF_00163"/>
    </source>
</evidence>
<sequence>MPDFLTFMERDFMALLNVLIYPDERLKTVAAPVTEFNDELQTFIDDMFDTMYQEEGIGLAATQVDVHKRVITIDISGEKNEQLVLINPELLDSEGETGIEEGCLSLPGFRGFVPRKEKITVKALNRYGEEFTLHADGLLAICIQHEMDHLNGIVFADYLSPLKRNRMKEKLVKYQRQLAKQRA</sequence>
<feature type="binding site" evidence="6">
    <location>
        <position position="103"/>
    </location>
    <ligand>
        <name>Fe cation</name>
        <dbReference type="ChEBI" id="CHEBI:24875"/>
    </ligand>
</feature>
<feature type="binding site" evidence="6">
    <location>
        <position position="149"/>
    </location>
    <ligand>
        <name>Fe cation</name>
        <dbReference type="ChEBI" id="CHEBI:24875"/>
    </ligand>
</feature>
<dbReference type="SUPFAM" id="SSF56420">
    <property type="entry name" value="Peptide deformylase"/>
    <property type="match status" value="1"/>
</dbReference>
<dbReference type="GO" id="GO:0042586">
    <property type="term" value="F:peptide deformylase activity"/>
    <property type="evidence" value="ECO:0007669"/>
    <property type="project" value="UniProtKB-UniRule"/>
</dbReference>
<evidence type="ECO:0000256" key="1">
    <source>
        <dbReference type="ARBA" id="ARBA00010759"/>
    </source>
</evidence>
<feature type="active site" evidence="6">
    <location>
        <position position="146"/>
    </location>
</feature>
<evidence type="ECO:0000256" key="5">
    <source>
        <dbReference type="ARBA" id="ARBA00023004"/>
    </source>
</evidence>
<reference evidence="8" key="1">
    <citation type="journal article" date="2010" name="BMC Genomics">
        <title>A genomic perspective on the potential of Actinobacillus succinogenes for industrial succinate production.</title>
        <authorList>
            <person name="McKinlay J.B."/>
            <person name="Laivenieks M."/>
            <person name="Schindler B.D."/>
            <person name="McKinlay A.A."/>
            <person name="Siddaramappa S."/>
            <person name="Challacombe J.F."/>
            <person name="Lowry S.R."/>
            <person name="Clum A."/>
            <person name="Lapidus A.L."/>
            <person name="Burkhart K.B."/>
            <person name="Harkins V."/>
            <person name="Vieille C."/>
        </authorList>
    </citation>
    <scope>NUCLEOTIDE SEQUENCE [LARGE SCALE GENOMIC DNA]</scope>
    <source>
        <strain evidence="8">ATCC 55618 / DSM 22257 / CCUG 43843 / 130Z</strain>
    </source>
</reference>
<dbReference type="Pfam" id="PF01327">
    <property type="entry name" value="Pep_deformylase"/>
    <property type="match status" value="1"/>
</dbReference>
<dbReference type="eggNOG" id="COG0242">
    <property type="taxonomic scope" value="Bacteria"/>
</dbReference>
<dbReference type="PRINTS" id="PR01576">
    <property type="entry name" value="PDEFORMYLASE"/>
</dbReference>
<accession>A6VKJ5</accession>
<evidence type="ECO:0000313" key="8">
    <source>
        <dbReference type="Proteomes" id="UP000001114"/>
    </source>
</evidence>
<dbReference type="EMBL" id="CP000746">
    <property type="protein sequence ID" value="ABR73492.1"/>
    <property type="molecule type" value="Genomic_DNA"/>
</dbReference>
<dbReference type="PANTHER" id="PTHR10458:SF21">
    <property type="entry name" value="PEPTIDE DEFORMYLASE"/>
    <property type="match status" value="1"/>
</dbReference>
<dbReference type="Proteomes" id="UP000001114">
    <property type="component" value="Chromosome"/>
</dbReference>
<keyword evidence="5 6" id="KW-0408">Iron</keyword>
<gene>
    <name evidence="6" type="primary">def</name>
    <name evidence="7" type="ordered locus">Asuc_0112</name>
</gene>
<evidence type="ECO:0000256" key="4">
    <source>
        <dbReference type="ARBA" id="ARBA00022917"/>
    </source>
</evidence>
<dbReference type="InterPro" id="IPR023635">
    <property type="entry name" value="Peptide_deformylase"/>
</dbReference>
<dbReference type="HOGENOM" id="CLU_061901_2_1_6"/>
<keyword evidence="2 6" id="KW-0479">Metal-binding</keyword>
<feature type="binding site" evidence="6">
    <location>
        <position position="145"/>
    </location>
    <ligand>
        <name>Fe cation</name>
        <dbReference type="ChEBI" id="CHEBI:24875"/>
    </ligand>
</feature>
<dbReference type="STRING" id="339671.Asuc_0112"/>
<dbReference type="Gene3D" id="3.90.45.10">
    <property type="entry name" value="Peptide deformylase"/>
    <property type="match status" value="1"/>
</dbReference>
<comment type="cofactor">
    <cofactor evidence="6">
        <name>Fe(2+)</name>
        <dbReference type="ChEBI" id="CHEBI:29033"/>
    </cofactor>
    <text evidence="6">Binds 1 Fe(2+) ion.</text>
</comment>
<protein>
    <recommendedName>
        <fullName evidence="6">Peptide deformylase</fullName>
        <shortName evidence="6">PDF</shortName>
        <ecNumber evidence="6">3.5.1.88</ecNumber>
    </recommendedName>
    <alternativeName>
        <fullName evidence="6">Polypeptide deformylase</fullName>
    </alternativeName>
</protein>
<keyword evidence="4 6" id="KW-0648">Protein biosynthesis</keyword>
<dbReference type="InterPro" id="IPR036821">
    <property type="entry name" value="Peptide_deformylase_sf"/>
</dbReference>
<dbReference type="CDD" id="cd00487">
    <property type="entry name" value="Pep_deformylase"/>
    <property type="match status" value="1"/>
</dbReference>
<dbReference type="GO" id="GO:0046872">
    <property type="term" value="F:metal ion binding"/>
    <property type="evidence" value="ECO:0007669"/>
    <property type="project" value="UniProtKB-KW"/>
</dbReference>
<dbReference type="FunFam" id="3.90.45.10:FF:000001">
    <property type="entry name" value="Peptide deformylase"/>
    <property type="match status" value="1"/>
</dbReference>
<proteinExistence type="inferred from homology"/>
<evidence type="ECO:0000313" key="7">
    <source>
        <dbReference type="EMBL" id="ABR73492.1"/>
    </source>
</evidence>
<evidence type="ECO:0000256" key="3">
    <source>
        <dbReference type="ARBA" id="ARBA00022801"/>
    </source>
</evidence>
<keyword evidence="8" id="KW-1185">Reference proteome</keyword>
<dbReference type="NCBIfam" id="NF001159">
    <property type="entry name" value="PRK00150.1-3"/>
    <property type="match status" value="1"/>
</dbReference>
<dbReference type="EC" id="3.5.1.88" evidence="6"/>